<dbReference type="PANTHER" id="PTHR38813">
    <property type="match status" value="1"/>
</dbReference>
<proteinExistence type="predicted"/>
<dbReference type="Gene3D" id="3.30.2310.20">
    <property type="entry name" value="RelE-like"/>
    <property type="match status" value="1"/>
</dbReference>
<organism evidence="2 3">
    <name type="scientific">Kroppenstedtia eburnea</name>
    <dbReference type="NCBI Taxonomy" id="714067"/>
    <lineage>
        <taxon>Bacteria</taxon>
        <taxon>Bacillati</taxon>
        <taxon>Bacillota</taxon>
        <taxon>Bacilli</taxon>
        <taxon>Bacillales</taxon>
        <taxon>Thermoactinomycetaceae</taxon>
        <taxon>Kroppenstedtia</taxon>
    </lineage>
</organism>
<keyword evidence="3" id="KW-1185">Reference proteome</keyword>
<reference evidence="3" key="1">
    <citation type="submission" date="2017-01" db="EMBL/GenBank/DDBJ databases">
        <authorList>
            <person name="Varghese N."/>
            <person name="Submissions S."/>
        </authorList>
    </citation>
    <scope>NUCLEOTIDE SEQUENCE [LARGE SCALE GENOMIC DNA]</scope>
    <source>
        <strain evidence="3">DSM 45196</strain>
    </source>
</reference>
<dbReference type="EMBL" id="FTOD01000003">
    <property type="protein sequence ID" value="SIS65271.1"/>
    <property type="molecule type" value="Genomic_DNA"/>
</dbReference>
<dbReference type="Pfam" id="PF05016">
    <property type="entry name" value="ParE_toxin"/>
    <property type="match status" value="1"/>
</dbReference>
<evidence type="ECO:0000313" key="2">
    <source>
        <dbReference type="EMBL" id="SIS65271.1"/>
    </source>
</evidence>
<evidence type="ECO:0000313" key="3">
    <source>
        <dbReference type="Proteomes" id="UP000186795"/>
    </source>
</evidence>
<dbReference type="InterPro" id="IPR035093">
    <property type="entry name" value="RelE/ParE_toxin_dom_sf"/>
</dbReference>
<dbReference type="RefSeq" id="WP_040387317.1">
    <property type="nucleotide sequence ID" value="NZ_CP048103.1"/>
</dbReference>
<dbReference type="InterPro" id="IPR007712">
    <property type="entry name" value="RelE/ParE_toxin"/>
</dbReference>
<gene>
    <name evidence="2" type="ORF">SAMN05421790_103278</name>
</gene>
<name>A0A1N7KUP6_9BACL</name>
<evidence type="ECO:0000256" key="1">
    <source>
        <dbReference type="ARBA" id="ARBA00022649"/>
    </source>
</evidence>
<dbReference type="PANTHER" id="PTHR38813:SF1">
    <property type="entry name" value="TOXIN RELE1-RELATED"/>
    <property type="match status" value="1"/>
</dbReference>
<dbReference type="OrthoDB" id="9805098at2"/>
<dbReference type="AlphaFoldDB" id="A0A1N7KUP6"/>
<sequence>MSLNYDLVLRQQATKFIKKQDKKTQLRILKALEGLQKVPPEGDVKKLRGEQQIFRLRIGTYRALFSVNHDQRRVIVDIIGNRGDIYR</sequence>
<protein>
    <submittedName>
        <fullName evidence="2">mRNA interferase RelE/StbE</fullName>
    </submittedName>
</protein>
<dbReference type="InterPro" id="IPR052747">
    <property type="entry name" value="TA_system_RelE_toxin"/>
</dbReference>
<keyword evidence="1" id="KW-1277">Toxin-antitoxin system</keyword>
<dbReference type="SUPFAM" id="SSF143011">
    <property type="entry name" value="RelE-like"/>
    <property type="match status" value="1"/>
</dbReference>
<dbReference type="Proteomes" id="UP000186795">
    <property type="component" value="Unassembled WGS sequence"/>
</dbReference>
<accession>A0A1N7KUP6</accession>